<dbReference type="InterPro" id="IPR042098">
    <property type="entry name" value="TauD-like_sf"/>
</dbReference>
<evidence type="ECO:0000256" key="3">
    <source>
        <dbReference type="ARBA" id="ARBA00023004"/>
    </source>
</evidence>
<dbReference type="GO" id="GO:0051213">
    <property type="term" value="F:dioxygenase activity"/>
    <property type="evidence" value="ECO:0007669"/>
    <property type="project" value="UniProtKB-KW"/>
</dbReference>
<reference evidence="7" key="1">
    <citation type="journal article" date="2019" name="Int. J. Syst. Evol. Microbiol.">
        <title>The Global Catalogue of Microorganisms (GCM) 10K type strain sequencing project: providing services to taxonomists for standard genome sequencing and annotation.</title>
        <authorList>
            <consortium name="The Broad Institute Genomics Platform"/>
            <consortium name="The Broad Institute Genome Sequencing Center for Infectious Disease"/>
            <person name="Wu L."/>
            <person name="Ma J."/>
        </authorList>
    </citation>
    <scope>NUCLEOTIDE SEQUENCE [LARGE SCALE GENOMIC DNA]</scope>
    <source>
        <strain evidence="7">CCM 7043</strain>
    </source>
</reference>
<evidence type="ECO:0000259" key="5">
    <source>
        <dbReference type="Pfam" id="PF02668"/>
    </source>
</evidence>
<dbReference type="InterPro" id="IPR050411">
    <property type="entry name" value="AlphaKG_dependent_hydroxylases"/>
</dbReference>
<feature type="domain" description="TauD/TfdA-like" evidence="5">
    <location>
        <begin position="56"/>
        <end position="313"/>
    </location>
</feature>
<dbReference type="Pfam" id="PF02668">
    <property type="entry name" value="TauD"/>
    <property type="match status" value="1"/>
</dbReference>
<organism evidence="6 7">
    <name type="scientific">Pseudonocardia yunnanensis</name>
    <dbReference type="NCBI Taxonomy" id="58107"/>
    <lineage>
        <taxon>Bacteria</taxon>
        <taxon>Bacillati</taxon>
        <taxon>Actinomycetota</taxon>
        <taxon>Actinomycetes</taxon>
        <taxon>Pseudonocardiales</taxon>
        <taxon>Pseudonocardiaceae</taxon>
        <taxon>Pseudonocardia</taxon>
    </lineage>
</organism>
<comment type="caution">
    <text evidence="6">The sequence shown here is derived from an EMBL/GenBank/DDBJ whole genome shotgun (WGS) entry which is preliminary data.</text>
</comment>
<name>A0ABW4F785_9PSEU</name>
<dbReference type="RefSeq" id="WP_344725819.1">
    <property type="nucleotide sequence ID" value="NZ_BAAAUS010000035.1"/>
</dbReference>
<keyword evidence="4" id="KW-0045">Antibiotic biosynthesis</keyword>
<dbReference type="Gene3D" id="3.60.130.10">
    <property type="entry name" value="Clavaminate synthase-like"/>
    <property type="match status" value="1"/>
</dbReference>
<evidence type="ECO:0000313" key="7">
    <source>
        <dbReference type="Proteomes" id="UP001597114"/>
    </source>
</evidence>
<gene>
    <name evidence="6" type="ORF">ACFSJD_35580</name>
</gene>
<protein>
    <submittedName>
        <fullName evidence="6">TauD/TfdA family dioxygenase</fullName>
    </submittedName>
</protein>
<keyword evidence="2" id="KW-0560">Oxidoreductase</keyword>
<keyword evidence="3" id="KW-0408">Iron</keyword>
<proteinExistence type="predicted"/>
<dbReference type="PANTHER" id="PTHR10696:SF56">
    <property type="entry name" value="TAUD_TFDA-LIKE DOMAIN-CONTAINING PROTEIN"/>
    <property type="match status" value="1"/>
</dbReference>
<evidence type="ECO:0000256" key="2">
    <source>
        <dbReference type="ARBA" id="ARBA00023002"/>
    </source>
</evidence>
<accession>A0ABW4F785</accession>
<keyword evidence="7" id="KW-1185">Reference proteome</keyword>
<evidence type="ECO:0000313" key="6">
    <source>
        <dbReference type="EMBL" id="MFD1522858.1"/>
    </source>
</evidence>
<sequence>MSTAMSTTSIVELDLAGERSWWATEKDGILAALVDHYGGDVDGEDLAPPHDPAALRARLREVAPRLAAITARIRRAFDHDQAAGVLISELGLGEADLDGKRKGAFALAVLLGDPTANIPFNHVIWDVRNRGDEKSGHTSFSENDLKAGYHTDNGSIPIPERFFFLYAVHAAACGGGLSLLRDGRVVKKQLEETPDGRAAVQVLTETSLPRRIPEVFKQYGNVADDGYLYAPVLAETPMWRWRKNGIRRGIAAHPEFQTPEVQQALDAVLDRLDNGPDEIRLVIPTDGILIINNHIALHGRTAFSDPDRHLLRVRLHEPTA</sequence>
<keyword evidence="6" id="KW-0223">Dioxygenase</keyword>
<dbReference type="SUPFAM" id="SSF51197">
    <property type="entry name" value="Clavaminate synthase-like"/>
    <property type="match status" value="1"/>
</dbReference>
<evidence type="ECO:0000256" key="1">
    <source>
        <dbReference type="ARBA" id="ARBA00001954"/>
    </source>
</evidence>
<dbReference type="Proteomes" id="UP001597114">
    <property type="component" value="Unassembled WGS sequence"/>
</dbReference>
<dbReference type="PANTHER" id="PTHR10696">
    <property type="entry name" value="GAMMA-BUTYROBETAINE HYDROXYLASE-RELATED"/>
    <property type="match status" value="1"/>
</dbReference>
<evidence type="ECO:0000256" key="4">
    <source>
        <dbReference type="ARBA" id="ARBA00023194"/>
    </source>
</evidence>
<dbReference type="InterPro" id="IPR003819">
    <property type="entry name" value="TauD/TfdA-like"/>
</dbReference>
<comment type="cofactor">
    <cofactor evidence="1">
        <name>Fe(2+)</name>
        <dbReference type="ChEBI" id="CHEBI:29033"/>
    </cofactor>
</comment>
<dbReference type="EMBL" id="JBHUCO010000051">
    <property type="protein sequence ID" value="MFD1522858.1"/>
    <property type="molecule type" value="Genomic_DNA"/>
</dbReference>